<evidence type="ECO:0000313" key="4">
    <source>
        <dbReference type="Proteomes" id="UP000734854"/>
    </source>
</evidence>
<dbReference type="AlphaFoldDB" id="A0A8J5KI16"/>
<evidence type="ECO:0000256" key="2">
    <source>
        <dbReference type="ARBA" id="ARBA00022842"/>
    </source>
</evidence>
<dbReference type="InterPro" id="IPR042086">
    <property type="entry name" value="MeTrfase_capping"/>
</dbReference>
<reference evidence="3 4" key="1">
    <citation type="submission" date="2020-08" db="EMBL/GenBank/DDBJ databases">
        <title>Plant Genome Project.</title>
        <authorList>
            <person name="Zhang R.-G."/>
        </authorList>
    </citation>
    <scope>NUCLEOTIDE SEQUENCE [LARGE SCALE GENOMIC DNA]</scope>
    <source>
        <tissue evidence="3">Rhizome</tissue>
    </source>
</reference>
<proteinExistence type="predicted"/>
<organism evidence="3 4">
    <name type="scientific">Zingiber officinale</name>
    <name type="common">Ginger</name>
    <name type="synonym">Amomum zingiber</name>
    <dbReference type="NCBI Taxonomy" id="94328"/>
    <lineage>
        <taxon>Eukaryota</taxon>
        <taxon>Viridiplantae</taxon>
        <taxon>Streptophyta</taxon>
        <taxon>Embryophyta</taxon>
        <taxon>Tracheophyta</taxon>
        <taxon>Spermatophyta</taxon>
        <taxon>Magnoliopsida</taxon>
        <taxon>Liliopsida</taxon>
        <taxon>Zingiberales</taxon>
        <taxon>Zingiberaceae</taxon>
        <taxon>Zingiber</taxon>
    </lineage>
</organism>
<dbReference type="Proteomes" id="UP000734854">
    <property type="component" value="Unassembled WGS sequence"/>
</dbReference>
<name>A0A8J5KI16_ZINOF</name>
<dbReference type="PANTHER" id="PTHR31009">
    <property type="entry name" value="S-ADENOSYL-L-METHIONINE:CARBOXYL METHYLTRANSFERASE FAMILY PROTEIN"/>
    <property type="match status" value="1"/>
</dbReference>
<keyword evidence="2" id="KW-0460">Magnesium</keyword>
<keyword evidence="1" id="KW-0479">Metal-binding</keyword>
<dbReference type="GO" id="GO:0046872">
    <property type="term" value="F:metal ion binding"/>
    <property type="evidence" value="ECO:0007669"/>
    <property type="project" value="UniProtKB-KW"/>
</dbReference>
<dbReference type="InterPro" id="IPR029063">
    <property type="entry name" value="SAM-dependent_MTases_sf"/>
</dbReference>
<accession>A0A8J5KI16</accession>
<comment type="caution">
    <text evidence="3">The sequence shown here is derived from an EMBL/GenBank/DDBJ whole genome shotgun (WGS) entry which is preliminary data.</text>
</comment>
<evidence type="ECO:0000256" key="1">
    <source>
        <dbReference type="ARBA" id="ARBA00022723"/>
    </source>
</evidence>
<keyword evidence="4" id="KW-1185">Reference proteome</keyword>
<dbReference type="Pfam" id="PF03492">
    <property type="entry name" value="Methyltransf_7"/>
    <property type="match status" value="1"/>
</dbReference>
<evidence type="ECO:0000313" key="3">
    <source>
        <dbReference type="EMBL" id="KAG6477512.1"/>
    </source>
</evidence>
<gene>
    <name evidence="3" type="ORF">ZIOFF_066779</name>
</gene>
<protein>
    <recommendedName>
        <fullName evidence="5">Jasmonate O-methyltransferase</fullName>
    </recommendedName>
</protein>
<sequence>MNKCYIDGSIGQCGHSSRSADKAAASGTVMDLKKDFHMNSGAGDNSYARNSKIQGLIISKSQSERRKAAVAAYLGTGRPATMSVADLGCSSGPTALLAVEDIMVAVERACVELHGQPPEFNLLLNDLYGNDFNALFRSFPEFNSRRQGKGLCFVTGVPGTFYGRLFAAKSLHLVCSSSSLHWLSQMPEELQQKEGSPAACVNKGKVFISAGSPPCVAEAYRKQFHRDFTTFLRCRAEEIVRGGLMVLAFMSRKNREAALMEDRYIWGLLEDALNAMASEERIDSFDAPFYAPSMEELEEEIGGEGSFCIRSSDQFLVRWDDDNQYSGTGGEANVTARPVKHAVRMAKGVRAVAESMLRSHFGEGFGMDDLFCRYGGLLAQYYADSEAAVTNVVISLVRK</sequence>
<dbReference type="Gene3D" id="1.10.1200.270">
    <property type="entry name" value="Methyltransferase, alpha-helical capping domain"/>
    <property type="match status" value="1"/>
</dbReference>
<dbReference type="EMBL" id="JACMSC010000018">
    <property type="protein sequence ID" value="KAG6477512.1"/>
    <property type="molecule type" value="Genomic_DNA"/>
</dbReference>
<dbReference type="InterPro" id="IPR005299">
    <property type="entry name" value="MeTrfase_7"/>
</dbReference>
<evidence type="ECO:0008006" key="5">
    <source>
        <dbReference type="Google" id="ProtNLM"/>
    </source>
</evidence>
<dbReference type="SUPFAM" id="SSF53335">
    <property type="entry name" value="S-adenosyl-L-methionine-dependent methyltransferases"/>
    <property type="match status" value="1"/>
</dbReference>
<dbReference type="Gene3D" id="3.40.50.150">
    <property type="entry name" value="Vaccinia Virus protein VP39"/>
    <property type="match status" value="1"/>
</dbReference>
<dbReference type="GO" id="GO:0008168">
    <property type="term" value="F:methyltransferase activity"/>
    <property type="evidence" value="ECO:0007669"/>
    <property type="project" value="InterPro"/>
</dbReference>